<organism evidence="1 2">
    <name type="scientific">Dioscorea alata</name>
    <name type="common">Purple yam</name>
    <dbReference type="NCBI Taxonomy" id="55571"/>
    <lineage>
        <taxon>Eukaryota</taxon>
        <taxon>Viridiplantae</taxon>
        <taxon>Streptophyta</taxon>
        <taxon>Embryophyta</taxon>
        <taxon>Tracheophyta</taxon>
        <taxon>Spermatophyta</taxon>
        <taxon>Magnoliopsida</taxon>
        <taxon>Liliopsida</taxon>
        <taxon>Dioscoreales</taxon>
        <taxon>Dioscoreaceae</taxon>
        <taxon>Dioscorea</taxon>
    </lineage>
</organism>
<proteinExistence type="predicted"/>
<dbReference type="EMBL" id="CM037017">
    <property type="protein sequence ID" value="KAH7676818.1"/>
    <property type="molecule type" value="Genomic_DNA"/>
</dbReference>
<accession>A0ACB7VR10</accession>
<feature type="non-terminal residue" evidence="1">
    <location>
        <position position="231"/>
    </location>
</feature>
<comment type="caution">
    <text evidence="1">The sequence shown here is derived from an EMBL/GenBank/DDBJ whole genome shotgun (WGS) entry which is preliminary data.</text>
</comment>
<evidence type="ECO:0000313" key="1">
    <source>
        <dbReference type="EMBL" id="KAH7676818.1"/>
    </source>
</evidence>
<keyword evidence="2" id="KW-1185">Reference proteome</keyword>
<evidence type="ECO:0000313" key="2">
    <source>
        <dbReference type="Proteomes" id="UP000827976"/>
    </source>
</evidence>
<feature type="non-terminal residue" evidence="1">
    <location>
        <position position="1"/>
    </location>
</feature>
<dbReference type="Proteomes" id="UP000827976">
    <property type="component" value="Chromosome 7"/>
</dbReference>
<gene>
    <name evidence="1" type="ORF">IHE45_07G042200</name>
</gene>
<sequence length="231" mass="25956">SHSLYSCDTSDNYTTNSTYQSNLFTLLPSLYSNGSISGFYKNTVGIAPDKIYGLVLCRGDTNATICRNCLDVARQDVLQICSNKKDALLWYDLCFLSYSNQNFFSSTNDSNPRIMYNSQNVSDPEKFIPHVVDLMDMIAHFAAYNSSRRFTTCETPVTVSNHKIYGLGQCTPDLSGDECYRCLLDVFKLIPAFVYSQGLRVIGVRCNFRYEVYLFYGESISSSSAPSPQSN</sequence>
<protein>
    <submittedName>
        <fullName evidence="1">Gnk2-homologous domain-containing protein</fullName>
    </submittedName>
</protein>
<reference evidence="2" key="1">
    <citation type="journal article" date="2022" name="Nat. Commun.">
        <title>Chromosome evolution and the genetic basis of agronomically important traits in greater yam.</title>
        <authorList>
            <person name="Bredeson J.V."/>
            <person name="Lyons J.B."/>
            <person name="Oniyinde I.O."/>
            <person name="Okereke N.R."/>
            <person name="Kolade O."/>
            <person name="Nnabue I."/>
            <person name="Nwadili C.O."/>
            <person name="Hribova E."/>
            <person name="Parker M."/>
            <person name="Nwogha J."/>
            <person name="Shu S."/>
            <person name="Carlson J."/>
            <person name="Kariba R."/>
            <person name="Muthemba S."/>
            <person name="Knop K."/>
            <person name="Barton G.J."/>
            <person name="Sherwood A.V."/>
            <person name="Lopez-Montes A."/>
            <person name="Asiedu R."/>
            <person name="Jamnadass R."/>
            <person name="Muchugi A."/>
            <person name="Goodstein D."/>
            <person name="Egesi C.N."/>
            <person name="Featherston J."/>
            <person name="Asfaw A."/>
            <person name="Simpson G.G."/>
            <person name="Dolezel J."/>
            <person name="Hendre P.S."/>
            <person name="Van Deynze A."/>
            <person name="Kumar P.L."/>
            <person name="Obidiegwu J.E."/>
            <person name="Bhattacharjee R."/>
            <person name="Rokhsar D.S."/>
        </authorList>
    </citation>
    <scope>NUCLEOTIDE SEQUENCE [LARGE SCALE GENOMIC DNA]</scope>
    <source>
        <strain evidence="2">cv. TDa95/00328</strain>
    </source>
</reference>
<name>A0ACB7VR10_DIOAL</name>